<dbReference type="SMART" id="SM00387">
    <property type="entry name" value="HATPase_c"/>
    <property type="match status" value="1"/>
</dbReference>
<dbReference type="Pfam" id="PF02518">
    <property type="entry name" value="HATPase_c"/>
    <property type="match status" value="1"/>
</dbReference>
<evidence type="ECO:0000256" key="1">
    <source>
        <dbReference type="ARBA" id="ARBA00004651"/>
    </source>
</evidence>
<keyword evidence="4 10" id="KW-0812">Transmembrane</keyword>
<comment type="subcellular location">
    <subcellularLocation>
        <location evidence="1">Cell membrane</location>
        <topology evidence="1">Multi-pass membrane protein</topology>
    </subcellularLocation>
</comment>
<accession>A0A0K6IIC6</accession>
<evidence type="ECO:0000256" key="7">
    <source>
        <dbReference type="ARBA" id="ARBA00023012"/>
    </source>
</evidence>
<dbReference type="Proteomes" id="UP000182769">
    <property type="component" value="Unassembled WGS sequence"/>
</dbReference>
<evidence type="ECO:0000256" key="3">
    <source>
        <dbReference type="ARBA" id="ARBA00022679"/>
    </source>
</evidence>
<gene>
    <name evidence="12" type="ORF">Ga0061065_102190</name>
</gene>
<evidence type="ECO:0000256" key="10">
    <source>
        <dbReference type="SAM" id="Phobius"/>
    </source>
</evidence>
<keyword evidence="9" id="KW-0175">Coiled coil</keyword>
<evidence type="ECO:0000259" key="11">
    <source>
        <dbReference type="PROSITE" id="PS50109"/>
    </source>
</evidence>
<dbReference type="SUPFAM" id="SSF55874">
    <property type="entry name" value="ATPase domain of HSP90 chaperone/DNA topoisomerase II/histidine kinase"/>
    <property type="match status" value="1"/>
</dbReference>
<dbReference type="OrthoDB" id="9797605at2"/>
<evidence type="ECO:0000256" key="8">
    <source>
        <dbReference type="ARBA" id="ARBA00023136"/>
    </source>
</evidence>
<keyword evidence="2" id="KW-1003">Cell membrane</keyword>
<keyword evidence="13" id="KW-1185">Reference proteome</keyword>
<dbReference type="SMART" id="SM01049">
    <property type="entry name" value="Cache_2"/>
    <property type="match status" value="1"/>
</dbReference>
<proteinExistence type="predicted"/>
<organism evidence="12 13">
    <name type="scientific">Marinomonas fungiae</name>
    <dbReference type="NCBI Taxonomy" id="1137284"/>
    <lineage>
        <taxon>Bacteria</taxon>
        <taxon>Pseudomonadati</taxon>
        <taxon>Pseudomonadota</taxon>
        <taxon>Gammaproteobacteria</taxon>
        <taxon>Oceanospirillales</taxon>
        <taxon>Oceanospirillaceae</taxon>
        <taxon>Marinomonas</taxon>
    </lineage>
</organism>
<feature type="domain" description="Histidine kinase" evidence="11">
    <location>
        <begin position="253"/>
        <end position="449"/>
    </location>
</feature>
<evidence type="ECO:0000256" key="9">
    <source>
        <dbReference type="SAM" id="Coils"/>
    </source>
</evidence>
<reference evidence="13" key="1">
    <citation type="submission" date="2015-08" db="EMBL/GenBank/DDBJ databases">
        <authorList>
            <person name="Varghese N."/>
        </authorList>
    </citation>
    <scope>NUCLEOTIDE SEQUENCE [LARGE SCALE GENOMIC DNA]</scope>
    <source>
        <strain evidence="13">JCM 18476</strain>
    </source>
</reference>
<keyword evidence="5 12" id="KW-0418">Kinase</keyword>
<keyword evidence="8 10" id="KW-0472">Membrane</keyword>
<keyword evidence="6 10" id="KW-1133">Transmembrane helix</keyword>
<dbReference type="InterPro" id="IPR050482">
    <property type="entry name" value="Sensor_HK_TwoCompSys"/>
</dbReference>
<feature type="transmembrane region" description="Helical" evidence="10">
    <location>
        <begin position="203"/>
        <end position="226"/>
    </location>
</feature>
<dbReference type="AlphaFoldDB" id="A0A0K6IIC6"/>
<evidence type="ECO:0000313" key="13">
    <source>
        <dbReference type="Proteomes" id="UP000182769"/>
    </source>
</evidence>
<dbReference type="GO" id="GO:0005886">
    <property type="term" value="C:plasma membrane"/>
    <property type="evidence" value="ECO:0007669"/>
    <property type="project" value="UniProtKB-SubCell"/>
</dbReference>
<evidence type="ECO:0000256" key="2">
    <source>
        <dbReference type="ARBA" id="ARBA00022475"/>
    </source>
</evidence>
<evidence type="ECO:0000256" key="4">
    <source>
        <dbReference type="ARBA" id="ARBA00022692"/>
    </source>
</evidence>
<dbReference type="Pfam" id="PF17200">
    <property type="entry name" value="sCache_2"/>
    <property type="match status" value="1"/>
</dbReference>
<dbReference type="InterPro" id="IPR005467">
    <property type="entry name" value="His_kinase_dom"/>
</dbReference>
<dbReference type="Gene3D" id="1.20.5.1930">
    <property type="match status" value="1"/>
</dbReference>
<feature type="coiled-coil region" evidence="9">
    <location>
        <begin position="286"/>
        <end position="313"/>
    </location>
</feature>
<dbReference type="Pfam" id="PF07730">
    <property type="entry name" value="HisKA_3"/>
    <property type="match status" value="1"/>
</dbReference>
<dbReference type="InterPro" id="IPR011712">
    <property type="entry name" value="Sig_transdc_His_kin_sub3_dim/P"/>
</dbReference>
<dbReference type="InterPro" id="IPR036890">
    <property type="entry name" value="HATPase_C_sf"/>
</dbReference>
<keyword evidence="3" id="KW-0808">Transferase</keyword>
<dbReference type="GO" id="GO:0046983">
    <property type="term" value="F:protein dimerization activity"/>
    <property type="evidence" value="ECO:0007669"/>
    <property type="project" value="InterPro"/>
</dbReference>
<protein>
    <submittedName>
        <fullName evidence="12">Signal transduction histidine kinase</fullName>
    </submittedName>
</protein>
<dbReference type="InterPro" id="IPR017171">
    <property type="entry name" value="Sig_transdc_His_kinase_MctS"/>
</dbReference>
<sequence>MTLKSKIILLTVIPLLLATAIITYLGITHAQSLTQQELALYEQRMIETRKQSLKDNVAIAMSAIRPILEDPSLTTAQAKLQVRRLLTGLNYNEDGYFFAYTLDGINLVHPTQPNFVGQNLLEFQDREGDFLIKNLIEAAKSGGGFHRYIWEKPPQLIQEDKLSYVVLIEPWGWMMGTGIYLDDIYRDLDAAQTSMNKNISNSLFTVLFILGLTVATVLLLGLFINLREHRLADERLKKLIKRFIRLQISERRKFSRELHDGINQLLVSSKFRIELVGNKLRKGIHQDTIQADLEQAEQVIEQTIREVRQISHHLRPTLLDDLGLEAALIGLLEQFSERTQVSVEHQFTLNLDALAEEVEITLYRLSQECLTNIEKHANAKSVAIKIWLQKDALHFECKDDGRGFNPEENASGIGVFNMRERLELIEGEFSIDSEAEFGTTVRALVPREIAMSGAQSEPT</sequence>
<dbReference type="PIRSF" id="PIRSF037314">
    <property type="entry name" value="STHK_MctS"/>
    <property type="match status" value="1"/>
</dbReference>
<evidence type="ECO:0000313" key="12">
    <source>
        <dbReference type="EMBL" id="CUB02853.1"/>
    </source>
</evidence>
<dbReference type="STRING" id="1137284.GCA_001418205_00695"/>
<dbReference type="PANTHER" id="PTHR24421">
    <property type="entry name" value="NITRATE/NITRITE SENSOR PROTEIN NARX-RELATED"/>
    <property type="match status" value="1"/>
</dbReference>
<dbReference type="PANTHER" id="PTHR24421:SF59">
    <property type="entry name" value="OXYGEN SENSOR HISTIDINE KINASE NREB"/>
    <property type="match status" value="1"/>
</dbReference>
<dbReference type="InterPro" id="IPR003594">
    <property type="entry name" value="HATPase_dom"/>
</dbReference>
<name>A0A0K6IIC6_9GAMM</name>
<dbReference type="EMBL" id="CYHG01000002">
    <property type="protein sequence ID" value="CUB02853.1"/>
    <property type="molecule type" value="Genomic_DNA"/>
</dbReference>
<evidence type="ECO:0000256" key="6">
    <source>
        <dbReference type="ARBA" id="ARBA00022989"/>
    </source>
</evidence>
<keyword evidence="7" id="KW-0902">Two-component regulatory system</keyword>
<dbReference type="CDD" id="cd16917">
    <property type="entry name" value="HATPase_UhpB-NarQ-NarX-like"/>
    <property type="match status" value="1"/>
</dbReference>
<dbReference type="Gene3D" id="3.30.565.10">
    <property type="entry name" value="Histidine kinase-like ATPase, C-terminal domain"/>
    <property type="match status" value="1"/>
</dbReference>
<dbReference type="GO" id="GO:0000155">
    <property type="term" value="F:phosphorelay sensor kinase activity"/>
    <property type="evidence" value="ECO:0007669"/>
    <property type="project" value="InterPro"/>
</dbReference>
<dbReference type="PROSITE" id="PS50109">
    <property type="entry name" value="HIS_KIN"/>
    <property type="match status" value="1"/>
</dbReference>
<dbReference type="InterPro" id="IPR033480">
    <property type="entry name" value="sCache_2"/>
</dbReference>
<dbReference type="RefSeq" id="WP_055461822.1">
    <property type="nucleotide sequence ID" value="NZ_CYHG01000002.1"/>
</dbReference>
<dbReference type="Gene3D" id="3.30.450.20">
    <property type="entry name" value="PAS domain"/>
    <property type="match status" value="1"/>
</dbReference>
<evidence type="ECO:0000256" key="5">
    <source>
        <dbReference type="ARBA" id="ARBA00022777"/>
    </source>
</evidence>